<feature type="chain" id="PRO_5044740614" evidence="2">
    <location>
        <begin position="23"/>
        <end position="126"/>
    </location>
</feature>
<dbReference type="Proteomes" id="UP001619887">
    <property type="component" value="Unassembled WGS sequence"/>
</dbReference>
<evidence type="ECO:0000313" key="3">
    <source>
        <dbReference type="EMBL" id="KAL3043593.1"/>
    </source>
</evidence>
<keyword evidence="2" id="KW-0732">Signal</keyword>
<reference evidence="3 4" key="2">
    <citation type="journal article" date="2024" name="G3 (Bethesda)">
        <title>The genome of the cryopelagic Antarctic bald notothen, Trematomus borchgrevinki.</title>
        <authorList>
            <person name="Rayamajhi N."/>
            <person name="Rivera-Colon A.G."/>
            <person name="Minhas B.F."/>
            <person name="Cheng C.C."/>
            <person name="Catchen J.M."/>
        </authorList>
    </citation>
    <scope>NUCLEOTIDE SEQUENCE [LARGE SCALE GENOMIC DNA]</scope>
    <source>
        <strain evidence="3">AGRC-2024</strain>
    </source>
</reference>
<organism evidence="3 4">
    <name type="scientific">Pagothenia borchgrevinki</name>
    <name type="common">Bald rockcod</name>
    <name type="synonym">Trematomus borchgrevinki</name>
    <dbReference type="NCBI Taxonomy" id="8213"/>
    <lineage>
        <taxon>Eukaryota</taxon>
        <taxon>Metazoa</taxon>
        <taxon>Chordata</taxon>
        <taxon>Craniata</taxon>
        <taxon>Vertebrata</taxon>
        <taxon>Euteleostomi</taxon>
        <taxon>Actinopterygii</taxon>
        <taxon>Neopterygii</taxon>
        <taxon>Teleostei</taxon>
        <taxon>Neoteleostei</taxon>
        <taxon>Acanthomorphata</taxon>
        <taxon>Eupercaria</taxon>
        <taxon>Perciformes</taxon>
        <taxon>Notothenioidei</taxon>
        <taxon>Nototheniidae</taxon>
        <taxon>Pagothenia</taxon>
    </lineage>
</organism>
<accession>A0ABD2FRS6</accession>
<feature type="signal peptide" evidence="2">
    <location>
        <begin position="1"/>
        <end position="22"/>
    </location>
</feature>
<feature type="compositionally biased region" description="Low complexity" evidence="1">
    <location>
        <begin position="34"/>
        <end position="88"/>
    </location>
</feature>
<name>A0ABD2FRS6_PAGBO</name>
<evidence type="ECO:0000256" key="2">
    <source>
        <dbReference type="SAM" id="SignalP"/>
    </source>
</evidence>
<gene>
    <name evidence="3" type="ORF">OYC64_003453</name>
</gene>
<sequence>MKYLVLGLFSLTLLGFIQRSNGKSSTRPPKNPLNSTQPSTNSTTDNTTNSNNNNYYNNTTNSNSNNYNYNNNSNSNNNNINNNNNNNNIPTKPMTMVAKTTKNGQNHIFASVSLIFASFLLHTLWQ</sequence>
<keyword evidence="4" id="KW-1185">Reference proteome</keyword>
<evidence type="ECO:0000313" key="4">
    <source>
        <dbReference type="Proteomes" id="UP001619887"/>
    </source>
</evidence>
<evidence type="ECO:0000256" key="1">
    <source>
        <dbReference type="SAM" id="MobiDB-lite"/>
    </source>
</evidence>
<proteinExistence type="predicted"/>
<feature type="region of interest" description="Disordered" evidence="1">
    <location>
        <begin position="21"/>
        <end position="90"/>
    </location>
</feature>
<reference evidence="3 4" key="1">
    <citation type="journal article" date="2022" name="G3 (Bethesda)">
        <title>Evaluating Illumina-, Nanopore-, and PacBio-based genome assembly strategies with the bald notothen, Trematomus borchgrevinki.</title>
        <authorList>
            <person name="Rayamajhi N."/>
            <person name="Cheng C.C."/>
            <person name="Catchen J.M."/>
        </authorList>
    </citation>
    <scope>NUCLEOTIDE SEQUENCE [LARGE SCALE GENOMIC DNA]</scope>
    <source>
        <strain evidence="3">AGRC-2024</strain>
    </source>
</reference>
<dbReference type="AlphaFoldDB" id="A0ABD2FRS6"/>
<comment type="caution">
    <text evidence="3">The sequence shown here is derived from an EMBL/GenBank/DDBJ whole genome shotgun (WGS) entry which is preliminary data.</text>
</comment>
<dbReference type="EMBL" id="JBIYXZ010002088">
    <property type="protein sequence ID" value="KAL3043593.1"/>
    <property type="molecule type" value="Genomic_DNA"/>
</dbReference>
<protein>
    <submittedName>
        <fullName evidence="3">Uncharacterized protein</fullName>
    </submittedName>
</protein>